<evidence type="ECO:0000313" key="2">
    <source>
        <dbReference type="EMBL" id="MDA0642884.1"/>
    </source>
</evidence>
<sequence length="370" mass="39015">MAGILFAGGRVFDGTGAAPGRADVLVEDGVIVAVGTGLAARDDVRVVDATGKIVLPGLIDTHVHLTLSDINLVNRVSDPFSLHFFKTVVNCRKTLETGITTVRDAAGADLGLKQALSRGLIEGPRTLIAVNMISQTGGHNDGHLSCGVNLALFPEHPGVPSGIADGPDEMRKTVRTMLRAGADVIKVATTGGVLSPADDPRHAHFRPDELAVLVAEADAAHVHVMAHGFMNASYYKRWVEGHGGTIITGRQVRRAGIDAVIEQMVQVAGDGTDAIYVTVDVDVLELGYATGTGAATPEGLHPVDLYEALYALGQHPKVAAIDFVEHDPARDVSTMTGRTMTGGLLSFLAGLFLRRNDGWRGYDPTPITDD</sequence>
<keyword evidence="3" id="KW-1185">Reference proteome</keyword>
<dbReference type="InterPro" id="IPR023696">
    <property type="entry name" value="Ureohydrolase_dom_sf"/>
</dbReference>
<comment type="similarity">
    <text evidence="1">Belongs to the arginase family.</text>
</comment>
<dbReference type="Gene3D" id="3.20.20.140">
    <property type="entry name" value="Metal-dependent hydrolases"/>
    <property type="match status" value="1"/>
</dbReference>
<proteinExistence type="inferred from homology"/>
<dbReference type="SUPFAM" id="SSF51338">
    <property type="entry name" value="Composite domain of metallo-dependent hydrolases"/>
    <property type="match status" value="1"/>
</dbReference>
<evidence type="ECO:0000313" key="3">
    <source>
        <dbReference type="Proteomes" id="UP001212498"/>
    </source>
</evidence>
<name>A0ABT4T0D1_9ACTN</name>
<dbReference type="PANTHER" id="PTHR43135:SF3">
    <property type="entry name" value="ALPHA-D-RIBOSE 1-METHYLPHOSPHONATE 5-TRIPHOSPHATE DIPHOSPHATASE"/>
    <property type="match status" value="1"/>
</dbReference>
<dbReference type="InterPro" id="IPR006035">
    <property type="entry name" value="Ureohydrolase"/>
</dbReference>
<dbReference type="SUPFAM" id="SSF52768">
    <property type="entry name" value="Arginase/deacetylase"/>
    <property type="match status" value="1"/>
</dbReference>
<gene>
    <name evidence="2" type="ORF">OUY24_19830</name>
</gene>
<comment type="caution">
    <text evidence="2">The sequence shown here is derived from an EMBL/GenBank/DDBJ whole genome shotgun (WGS) entry which is preliminary data.</text>
</comment>
<dbReference type="Gene3D" id="2.30.40.10">
    <property type="entry name" value="Urease, subunit C, domain 1"/>
    <property type="match status" value="1"/>
</dbReference>
<dbReference type="PROSITE" id="PS51409">
    <property type="entry name" value="ARGINASE_2"/>
    <property type="match status" value="1"/>
</dbReference>
<reference evidence="2 3" key="1">
    <citation type="submission" date="2022-11" db="EMBL/GenBank/DDBJ databases">
        <title>Nonomuraea corallina sp. nov., a new species of the genus Nonomuraea isolated from sea side sediment in Thai sea.</title>
        <authorList>
            <person name="Ngamcharungchit C."/>
            <person name="Matsumoto A."/>
            <person name="Suriyachadkun C."/>
            <person name="Panbangred W."/>
            <person name="Inahashi Y."/>
            <person name="Intra B."/>
        </authorList>
    </citation>
    <scope>NUCLEOTIDE SEQUENCE [LARGE SCALE GENOMIC DNA]</scope>
    <source>
        <strain evidence="2 3">DSM 43553</strain>
    </source>
</reference>
<organism evidence="2 3">
    <name type="scientific">Nonomuraea ferruginea</name>
    <dbReference type="NCBI Taxonomy" id="46174"/>
    <lineage>
        <taxon>Bacteria</taxon>
        <taxon>Bacillati</taxon>
        <taxon>Actinomycetota</taxon>
        <taxon>Actinomycetes</taxon>
        <taxon>Streptosporangiales</taxon>
        <taxon>Streptosporangiaceae</taxon>
        <taxon>Nonomuraea</taxon>
    </lineage>
</organism>
<dbReference type="InterPro" id="IPR051781">
    <property type="entry name" value="Metallo-dep_Hydrolase"/>
</dbReference>
<dbReference type="SUPFAM" id="SSF51556">
    <property type="entry name" value="Metallo-dependent hydrolases"/>
    <property type="match status" value="1"/>
</dbReference>
<dbReference type="RefSeq" id="WP_271277316.1">
    <property type="nucleotide sequence ID" value="NZ_BAABFD010000010.1"/>
</dbReference>
<dbReference type="EMBL" id="JAPNUD010000053">
    <property type="protein sequence ID" value="MDA0642884.1"/>
    <property type="molecule type" value="Genomic_DNA"/>
</dbReference>
<dbReference type="PANTHER" id="PTHR43135">
    <property type="entry name" value="ALPHA-D-RIBOSE 1-METHYLPHOSPHONATE 5-TRIPHOSPHATE DIPHOSPHATASE"/>
    <property type="match status" value="1"/>
</dbReference>
<protein>
    <submittedName>
        <fullName evidence="2">Arginase family protein</fullName>
    </submittedName>
</protein>
<dbReference type="Proteomes" id="UP001212498">
    <property type="component" value="Unassembled WGS sequence"/>
</dbReference>
<dbReference type="InterPro" id="IPR032466">
    <property type="entry name" value="Metal_Hydrolase"/>
</dbReference>
<dbReference type="Pfam" id="PF00491">
    <property type="entry name" value="Arginase"/>
    <property type="match status" value="1"/>
</dbReference>
<accession>A0ABT4T0D1</accession>
<evidence type="ECO:0000256" key="1">
    <source>
        <dbReference type="PROSITE-ProRule" id="PRU00742"/>
    </source>
</evidence>
<dbReference type="InterPro" id="IPR011059">
    <property type="entry name" value="Metal-dep_hydrolase_composite"/>
</dbReference>